<feature type="compositionally biased region" description="Polar residues" evidence="3">
    <location>
        <begin position="8"/>
        <end position="23"/>
    </location>
</feature>
<dbReference type="GO" id="GO:0008270">
    <property type="term" value="F:zinc ion binding"/>
    <property type="evidence" value="ECO:0007669"/>
    <property type="project" value="UniProtKB-KW"/>
</dbReference>
<evidence type="ECO:0000256" key="1">
    <source>
        <dbReference type="ARBA" id="ARBA00022664"/>
    </source>
</evidence>
<dbReference type="EMBL" id="AVOT02000922">
    <property type="protein sequence ID" value="MBW0464965.1"/>
    <property type="molecule type" value="Genomic_DNA"/>
</dbReference>
<dbReference type="GO" id="GO:0003676">
    <property type="term" value="F:nucleic acid binding"/>
    <property type="evidence" value="ECO:0007669"/>
    <property type="project" value="InterPro"/>
</dbReference>
<dbReference type="PROSITE" id="PS50158">
    <property type="entry name" value="ZF_CCHC"/>
    <property type="match status" value="1"/>
</dbReference>
<evidence type="ECO:0000313" key="5">
    <source>
        <dbReference type="EMBL" id="MBW0464965.1"/>
    </source>
</evidence>
<evidence type="ECO:0000256" key="2">
    <source>
        <dbReference type="PROSITE-ProRule" id="PRU00047"/>
    </source>
</evidence>
<keyword evidence="2" id="KW-0863">Zinc-finger</keyword>
<dbReference type="SUPFAM" id="SSF57756">
    <property type="entry name" value="Retrovirus zinc finger-like domains"/>
    <property type="match status" value="1"/>
</dbReference>
<dbReference type="InterPro" id="IPR001878">
    <property type="entry name" value="Znf_CCHC"/>
</dbReference>
<sequence length="80" mass="8903">MVAEGIKKNNSCHNCGSTDHYSNNCPKAKKKFYAIERVPKGESPTEYSESDSMGDGIIEQSDEDQDSRVEFLVEDQGETP</sequence>
<proteinExistence type="predicted"/>
<protein>
    <recommendedName>
        <fullName evidence="4">CCHC-type domain-containing protein</fullName>
    </recommendedName>
</protein>
<keyword evidence="1" id="KW-0507">mRNA processing</keyword>
<evidence type="ECO:0000313" key="6">
    <source>
        <dbReference type="Proteomes" id="UP000765509"/>
    </source>
</evidence>
<feature type="region of interest" description="Disordered" evidence="3">
    <location>
        <begin position="1"/>
        <end position="23"/>
    </location>
</feature>
<dbReference type="OrthoDB" id="8026949at2759"/>
<gene>
    <name evidence="5" type="ORF">O181_004680</name>
</gene>
<feature type="region of interest" description="Disordered" evidence="3">
    <location>
        <begin position="39"/>
        <end position="80"/>
    </location>
</feature>
<dbReference type="Proteomes" id="UP000765509">
    <property type="component" value="Unassembled WGS sequence"/>
</dbReference>
<evidence type="ECO:0000256" key="3">
    <source>
        <dbReference type="SAM" id="MobiDB-lite"/>
    </source>
</evidence>
<dbReference type="Gene3D" id="4.10.60.10">
    <property type="entry name" value="Zinc finger, CCHC-type"/>
    <property type="match status" value="1"/>
</dbReference>
<dbReference type="AlphaFoldDB" id="A0A9Q3GF28"/>
<dbReference type="InterPro" id="IPR036875">
    <property type="entry name" value="Znf_CCHC_sf"/>
</dbReference>
<feature type="domain" description="CCHC-type" evidence="4">
    <location>
        <begin position="12"/>
        <end position="27"/>
    </location>
</feature>
<organism evidence="5 6">
    <name type="scientific">Austropuccinia psidii MF-1</name>
    <dbReference type="NCBI Taxonomy" id="1389203"/>
    <lineage>
        <taxon>Eukaryota</taxon>
        <taxon>Fungi</taxon>
        <taxon>Dikarya</taxon>
        <taxon>Basidiomycota</taxon>
        <taxon>Pucciniomycotina</taxon>
        <taxon>Pucciniomycetes</taxon>
        <taxon>Pucciniales</taxon>
        <taxon>Sphaerophragmiaceae</taxon>
        <taxon>Austropuccinia</taxon>
    </lineage>
</organism>
<name>A0A9Q3GF28_9BASI</name>
<accession>A0A9Q3GF28</accession>
<keyword evidence="6" id="KW-1185">Reference proteome</keyword>
<keyword evidence="2" id="KW-0862">Zinc</keyword>
<reference evidence="5" key="1">
    <citation type="submission" date="2021-03" db="EMBL/GenBank/DDBJ databases">
        <title>Draft genome sequence of rust myrtle Austropuccinia psidii MF-1, a brazilian biotype.</title>
        <authorList>
            <person name="Quecine M.C."/>
            <person name="Pachon D.M.R."/>
            <person name="Bonatelli M.L."/>
            <person name="Correr F.H."/>
            <person name="Franceschini L.M."/>
            <person name="Leite T.F."/>
            <person name="Margarido G.R.A."/>
            <person name="Almeida C.A."/>
            <person name="Ferrarezi J.A."/>
            <person name="Labate C.A."/>
        </authorList>
    </citation>
    <scope>NUCLEOTIDE SEQUENCE</scope>
    <source>
        <strain evidence="5">MF-1</strain>
    </source>
</reference>
<comment type="caution">
    <text evidence="5">The sequence shown here is derived from an EMBL/GenBank/DDBJ whole genome shotgun (WGS) entry which is preliminary data.</text>
</comment>
<dbReference type="SMART" id="SM00343">
    <property type="entry name" value="ZnF_C2HC"/>
    <property type="match status" value="1"/>
</dbReference>
<keyword evidence="2" id="KW-0479">Metal-binding</keyword>
<evidence type="ECO:0000259" key="4">
    <source>
        <dbReference type="PROSITE" id="PS50158"/>
    </source>
</evidence>
<dbReference type="GO" id="GO:0006397">
    <property type="term" value="P:mRNA processing"/>
    <property type="evidence" value="ECO:0007669"/>
    <property type="project" value="UniProtKB-KW"/>
</dbReference>
<dbReference type="Pfam" id="PF00098">
    <property type="entry name" value="zf-CCHC"/>
    <property type="match status" value="1"/>
</dbReference>